<dbReference type="Gene3D" id="3.20.20.140">
    <property type="entry name" value="Metal-dependent hydrolases"/>
    <property type="match status" value="1"/>
</dbReference>
<accession>A0A4R0MLB0</accession>
<reference evidence="2 3" key="1">
    <citation type="submission" date="2019-02" db="EMBL/GenBank/DDBJ databases">
        <title>Pedobacter sp. RP-3-8 sp. nov., isolated from Arctic soil.</title>
        <authorList>
            <person name="Dahal R.H."/>
        </authorList>
    </citation>
    <scope>NUCLEOTIDE SEQUENCE [LARGE SCALE GENOMIC DNA]</scope>
    <source>
        <strain evidence="2 3">RP-3-8</strain>
    </source>
</reference>
<dbReference type="InterPro" id="IPR011059">
    <property type="entry name" value="Metal-dep_hydrolase_composite"/>
</dbReference>
<dbReference type="PANTHER" id="PTHR22642">
    <property type="entry name" value="IMIDAZOLONEPROPIONASE"/>
    <property type="match status" value="1"/>
</dbReference>
<keyword evidence="2" id="KW-0378">Hydrolase</keyword>
<evidence type="ECO:0000313" key="2">
    <source>
        <dbReference type="EMBL" id="TCC87458.1"/>
    </source>
</evidence>
<evidence type="ECO:0000313" key="3">
    <source>
        <dbReference type="Proteomes" id="UP000291117"/>
    </source>
</evidence>
<dbReference type="GO" id="GO:0016810">
    <property type="term" value="F:hydrolase activity, acting on carbon-nitrogen (but not peptide) bonds"/>
    <property type="evidence" value="ECO:0007669"/>
    <property type="project" value="InterPro"/>
</dbReference>
<feature type="domain" description="Amidohydrolase 3" evidence="1">
    <location>
        <begin position="75"/>
        <end position="572"/>
    </location>
</feature>
<dbReference type="Gene3D" id="3.10.310.70">
    <property type="match status" value="1"/>
</dbReference>
<dbReference type="InterPro" id="IPR033932">
    <property type="entry name" value="YtcJ-like"/>
</dbReference>
<dbReference type="InterPro" id="IPR013108">
    <property type="entry name" value="Amidohydro_3"/>
</dbReference>
<organism evidence="2 3">
    <name type="scientific">Pedobacter hiemivivus</name>
    <dbReference type="NCBI Taxonomy" id="2530454"/>
    <lineage>
        <taxon>Bacteria</taxon>
        <taxon>Pseudomonadati</taxon>
        <taxon>Bacteroidota</taxon>
        <taxon>Sphingobacteriia</taxon>
        <taxon>Sphingobacteriales</taxon>
        <taxon>Sphingobacteriaceae</taxon>
        <taxon>Pedobacter</taxon>
    </lineage>
</organism>
<dbReference type="OrthoDB" id="9767366at2"/>
<dbReference type="EMBL" id="SJSM01000023">
    <property type="protein sequence ID" value="TCC87458.1"/>
    <property type="molecule type" value="Genomic_DNA"/>
</dbReference>
<dbReference type="SUPFAM" id="SSF51338">
    <property type="entry name" value="Composite domain of metallo-dependent hydrolases"/>
    <property type="match status" value="1"/>
</dbReference>
<dbReference type="CDD" id="cd01300">
    <property type="entry name" value="YtcJ_like"/>
    <property type="match status" value="1"/>
</dbReference>
<dbReference type="AlphaFoldDB" id="A0A4R0MLB0"/>
<name>A0A4R0MLB0_9SPHI</name>
<dbReference type="SUPFAM" id="SSF51556">
    <property type="entry name" value="Metallo-dependent hydrolases"/>
    <property type="match status" value="1"/>
</dbReference>
<dbReference type="Gene3D" id="2.30.40.10">
    <property type="entry name" value="Urease, subunit C, domain 1"/>
    <property type="match status" value="1"/>
</dbReference>
<dbReference type="PROSITE" id="PS51257">
    <property type="entry name" value="PROKAR_LIPOPROTEIN"/>
    <property type="match status" value="1"/>
</dbReference>
<gene>
    <name evidence="2" type="ORF">EZ444_22805</name>
</gene>
<protein>
    <submittedName>
        <fullName evidence="2">Amidohydrolase</fullName>
    </submittedName>
</protein>
<dbReference type="Pfam" id="PF07969">
    <property type="entry name" value="Amidohydro_3"/>
    <property type="match status" value="1"/>
</dbReference>
<dbReference type="Proteomes" id="UP000291117">
    <property type="component" value="Unassembled WGS sequence"/>
</dbReference>
<keyword evidence="3" id="KW-1185">Reference proteome</keyword>
<dbReference type="InterPro" id="IPR032466">
    <property type="entry name" value="Metal_Hydrolase"/>
</dbReference>
<evidence type="ECO:0000259" key="1">
    <source>
        <dbReference type="Pfam" id="PF07969"/>
    </source>
</evidence>
<dbReference type="RefSeq" id="WP_131611698.1">
    <property type="nucleotide sequence ID" value="NZ_SJSM01000023.1"/>
</dbReference>
<dbReference type="PANTHER" id="PTHR22642:SF2">
    <property type="entry name" value="PROTEIN LONG AFTER FAR-RED 3"/>
    <property type="match status" value="1"/>
</dbReference>
<sequence length="582" mass="64438">MRISFYLPLIVAIFLFGCQNKTKKDKADAIYFGGTIITMEDASPTVEAVAVKDGKIIFTGKKSEADEYQGDSTKTYDLKGETLLPGFIDAHGHITSRAGMIQAIDLSPTPYGTVNSIPDLQNTIKKYTKDHKIPAGIPLIGNGYDDAIMVEHRHPTRQELDAISETNPIIAIHASGHAAVANSAMLKFVGIDENPKDPAGGHYGRDQKTGKLNGKLEENACFTALLTLTKKMSKDQGNNLTQSMKNLMIAQDEWLSYGQTTMCDGRTMGESVALLKEAADRKLLKADLVYFPDFEYFKKEFDKFKPEYMKYNNRLKLGGFKFSDDGSPQGKTAWLTIPYLVPPAGQGPDYKGFPIFADSVLYNDLKILFSNGITAQLHVNGDAAIDQAIRVIKKLKNEGIYKPELRATLIHVQNSRPDHIQKIKDIGVIPSYFSTHVYLWGDWHYSSVFGPERAAFISPANSALKAGILFTMHHDSPVTPPDLLTAVYSAVNRKTRSGRILGPNERIKPIEALKAITINAAYQYHEEDSKGSLKVGKLADMVILDQDPLTINPEKIREIKVMETIKEGKSVYKRGLNKTTSG</sequence>
<proteinExistence type="predicted"/>
<comment type="caution">
    <text evidence="2">The sequence shown here is derived from an EMBL/GenBank/DDBJ whole genome shotgun (WGS) entry which is preliminary data.</text>
</comment>